<dbReference type="Gene3D" id="1.10.1280.10">
    <property type="entry name" value="Di-copper center containing domain from catechol oxidase"/>
    <property type="match status" value="1"/>
</dbReference>
<evidence type="ECO:0000313" key="8">
    <source>
        <dbReference type="Proteomes" id="UP000054558"/>
    </source>
</evidence>
<evidence type="ECO:0000256" key="5">
    <source>
        <dbReference type="ARBA" id="ARBA00023008"/>
    </source>
</evidence>
<dbReference type="PANTHER" id="PTHR11474:SF76">
    <property type="entry name" value="SHKT DOMAIN-CONTAINING PROTEIN"/>
    <property type="match status" value="1"/>
</dbReference>
<dbReference type="PROSITE" id="PS00497">
    <property type="entry name" value="TYROSINASE_1"/>
    <property type="match status" value="1"/>
</dbReference>
<evidence type="ECO:0000256" key="3">
    <source>
        <dbReference type="ARBA" id="ARBA00022723"/>
    </source>
</evidence>
<dbReference type="PANTHER" id="PTHR11474">
    <property type="entry name" value="TYROSINASE FAMILY MEMBER"/>
    <property type="match status" value="1"/>
</dbReference>
<dbReference type="GO" id="GO:0004097">
    <property type="term" value="F:catechol oxidase activity"/>
    <property type="evidence" value="ECO:0007669"/>
    <property type="project" value="InterPro"/>
</dbReference>
<comment type="similarity">
    <text evidence="2">Belongs to the tyrosinase family.</text>
</comment>
<dbReference type="SUPFAM" id="SSF48056">
    <property type="entry name" value="Di-copper centre-containing domain"/>
    <property type="match status" value="1"/>
</dbReference>
<evidence type="ECO:0000256" key="2">
    <source>
        <dbReference type="ARBA" id="ARBA00009928"/>
    </source>
</evidence>
<dbReference type="Proteomes" id="UP000054558">
    <property type="component" value="Unassembled WGS sequence"/>
</dbReference>
<reference evidence="7 8" key="1">
    <citation type="journal article" date="2014" name="Nat. Commun.">
        <title>Klebsormidium flaccidum genome reveals primary factors for plant terrestrial adaptation.</title>
        <authorList>
            <person name="Hori K."/>
            <person name="Maruyama F."/>
            <person name="Fujisawa T."/>
            <person name="Togashi T."/>
            <person name="Yamamoto N."/>
            <person name="Seo M."/>
            <person name="Sato S."/>
            <person name="Yamada T."/>
            <person name="Mori H."/>
            <person name="Tajima N."/>
            <person name="Moriyama T."/>
            <person name="Ikeuchi M."/>
            <person name="Watanabe M."/>
            <person name="Wada H."/>
            <person name="Kobayashi K."/>
            <person name="Saito M."/>
            <person name="Masuda T."/>
            <person name="Sasaki-Sekimoto Y."/>
            <person name="Mashiguchi K."/>
            <person name="Awai K."/>
            <person name="Shimojima M."/>
            <person name="Masuda S."/>
            <person name="Iwai M."/>
            <person name="Nobusawa T."/>
            <person name="Narise T."/>
            <person name="Kondo S."/>
            <person name="Saito H."/>
            <person name="Sato R."/>
            <person name="Murakawa M."/>
            <person name="Ihara Y."/>
            <person name="Oshima-Yamada Y."/>
            <person name="Ohtaka K."/>
            <person name="Satoh M."/>
            <person name="Sonobe K."/>
            <person name="Ishii M."/>
            <person name="Ohtani R."/>
            <person name="Kanamori-Sato M."/>
            <person name="Honoki R."/>
            <person name="Miyazaki D."/>
            <person name="Mochizuki H."/>
            <person name="Umetsu J."/>
            <person name="Higashi K."/>
            <person name="Shibata D."/>
            <person name="Kamiya Y."/>
            <person name="Sato N."/>
            <person name="Nakamura Y."/>
            <person name="Tabata S."/>
            <person name="Ida S."/>
            <person name="Kurokawa K."/>
            <person name="Ohta H."/>
        </authorList>
    </citation>
    <scope>NUCLEOTIDE SEQUENCE [LARGE SCALE GENOMIC DNA]</scope>
    <source>
        <strain evidence="7 8">NIES-2285</strain>
    </source>
</reference>
<gene>
    <name evidence="7" type="ORF">KFL_006970040</name>
</gene>
<dbReference type="InterPro" id="IPR050316">
    <property type="entry name" value="Tyrosinase/Hemocyanin"/>
</dbReference>
<dbReference type="AlphaFoldDB" id="A0A1Y1IJ30"/>
<dbReference type="OrthoDB" id="6132182at2759"/>
<keyword evidence="3" id="KW-0479">Metal-binding</keyword>
<evidence type="ECO:0000256" key="1">
    <source>
        <dbReference type="ARBA" id="ARBA00001973"/>
    </source>
</evidence>
<protein>
    <recommendedName>
        <fullName evidence="6">Tyrosinase copper-binding domain-containing protein</fullName>
    </recommendedName>
</protein>
<evidence type="ECO:0000256" key="4">
    <source>
        <dbReference type="ARBA" id="ARBA00023002"/>
    </source>
</evidence>
<dbReference type="InterPro" id="IPR008922">
    <property type="entry name" value="Di-copper_centre_dom_sf"/>
</dbReference>
<dbReference type="InterPro" id="IPR022739">
    <property type="entry name" value="Polyphenol_oxidase_cen"/>
</dbReference>
<evidence type="ECO:0000259" key="6">
    <source>
        <dbReference type="PROSITE" id="PS00497"/>
    </source>
</evidence>
<dbReference type="STRING" id="105231.A0A1Y1IJ30"/>
<keyword evidence="5" id="KW-0186">Copper</keyword>
<comment type="cofactor">
    <cofactor evidence="1">
        <name>Cu(2+)</name>
        <dbReference type="ChEBI" id="CHEBI:29036"/>
    </cofactor>
</comment>
<sequence>MAVGRSNGSRCYSTALLQRVALLILLTNSLLDTCNWLFHPEPALGSQGDLQARFRPLQGFRVTGVAAAPVSAPNVFSCTGSCCPPKQSPKLWSPQLQSGPVRTRLSFQTAFSDPAYVSKYKLAYQKLRELQASNASDPRGWLQQANVHCAYCSNTYGMDIHRTWLFFPWHRWYLYFHERILGQLIGDPTFTLPFWNWDSAAGRAIPAAFLDKSSPIYNANRNNLNSLMSQITSSCSIPQMQSAMLDAQTTSLFLGKPPGTGSAGGSVELGVHGAVHVATGLQSSPYIDMGSLSSAGKDALFYAHHLNIDRLWWLWPQLPPAANGNPRANPTSADWLNSQFAFYDENAQLTM</sequence>
<accession>A0A1Y1IJ30</accession>
<organism evidence="7 8">
    <name type="scientific">Klebsormidium nitens</name>
    <name type="common">Green alga</name>
    <name type="synonym">Ulothrix nitens</name>
    <dbReference type="NCBI Taxonomy" id="105231"/>
    <lineage>
        <taxon>Eukaryota</taxon>
        <taxon>Viridiplantae</taxon>
        <taxon>Streptophyta</taxon>
        <taxon>Klebsormidiophyceae</taxon>
        <taxon>Klebsormidiales</taxon>
        <taxon>Klebsormidiaceae</taxon>
        <taxon>Klebsormidium</taxon>
    </lineage>
</organism>
<dbReference type="OMA" id="ITIMYRQ"/>
<feature type="domain" description="Tyrosinase copper-binding" evidence="6">
    <location>
        <begin position="161"/>
        <end position="178"/>
    </location>
</feature>
<dbReference type="Pfam" id="PF12142">
    <property type="entry name" value="PPO1_DWL"/>
    <property type="match status" value="1"/>
</dbReference>
<proteinExistence type="inferred from homology"/>
<dbReference type="Pfam" id="PF00264">
    <property type="entry name" value="Tyrosinase"/>
    <property type="match status" value="1"/>
</dbReference>
<dbReference type="InterPro" id="IPR002227">
    <property type="entry name" value="Tyrosinase_Cu-bd"/>
</dbReference>
<evidence type="ECO:0000313" key="7">
    <source>
        <dbReference type="EMBL" id="GAQ90885.1"/>
    </source>
</evidence>
<dbReference type="EMBL" id="DF237646">
    <property type="protein sequence ID" value="GAQ90885.1"/>
    <property type="molecule type" value="Genomic_DNA"/>
</dbReference>
<keyword evidence="8" id="KW-1185">Reference proteome</keyword>
<name>A0A1Y1IJ30_KLENI</name>
<dbReference type="PRINTS" id="PR00092">
    <property type="entry name" value="TYROSINASE"/>
</dbReference>
<dbReference type="GO" id="GO:0046872">
    <property type="term" value="F:metal ion binding"/>
    <property type="evidence" value="ECO:0007669"/>
    <property type="project" value="UniProtKB-KW"/>
</dbReference>
<keyword evidence="4" id="KW-0560">Oxidoreductase</keyword>